<organism evidence="1 2">
    <name type="scientific">Neobacillus notoginsengisoli</name>
    <dbReference type="NCBI Taxonomy" id="1578198"/>
    <lineage>
        <taxon>Bacteria</taxon>
        <taxon>Bacillati</taxon>
        <taxon>Bacillota</taxon>
        <taxon>Bacilli</taxon>
        <taxon>Bacillales</taxon>
        <taxon>Bacillaceae</taxon>
        <taxon>Neobacillus</taxon>
    </lineage>
</organism>
<reference evidence="1 2" key="1">
    <citation type="journal article" date="2017" name="Int. J. Syst. Evol. Microbiol.">
        <title>Bacillus notoginsengisoli sp. nov., a novel bacterium isolated from the rhizosphere of Panax notoginseng.</title>
        <authorList>
            <person name="Zhang M.Y."/>
            <person name="Cheng J."/>
            <person name="Cai Y."/>
            <person name="Zhang T.Y."/>
            <person name="Wu Y.Y."/>
            <person name="Manikprabhu D."/>
            <person name="Li W.J."/>
            <person name="Zhang Y.X."/>
        </authorList>
    </citation>
    <scope>NUCLEOTIDE SEQUENCE [LARGE SCALE GENOMIC DNA]</scope>
    <source>
        <strain evidence="1 2">JCM 30743</strain>
    </source>
</reference>
<evidence type="ECO:0000313" key="1">
    <source>
        <dbReference type="EMBL" id="RHW37315.1"/>
    </source>
</evidence>
<evidence type="ECO:0000313" key="2">
    <source>
        <dbReference type="Proteomes" id="UP000284416"/>
    </source>
</evidence>
<dbReference type="OrthoDB" id="2973218at2"/>
<gene>
    <name evidence="1" type="ORF">D1B31_16245</name>
</gene>
<keyword evidence="2" id="KW-1185">Reference proteome</keyword>
<name>A0A417YR41_9BACI</name>
<accession>A0A417YR41</accession>
<dbReference type="RefSeq" id="WP_118922285.1">
    <property type="nucleotide sequence ID" value="NZ_QWEG01000010.1"/>
</dbReference>
<dbReference type="EMBL" id="QWEG01000010">
    <property type="protein sequence ID" value="RHW37315.1"/>
    <property type="molecule type" value="Genomic_DNA"/>
</dbReference>
<protein>
    <submittedName>
        <fullName evidence="1">Uncharacterized protein</fullName>
    </submittedName>
</protein>
<sequence length="73" mass="8756">MMHVFEIRTQEGRLLREYFASVDVAKKTALLEMEFEQESWYQINHHHCYHDEGMPCKQWTTVAQKGEMPVEEP</sequence>
<dbReference type="AlphaFoldDB" id="A0A417YR41"/>
<dbReference type="Proteomes" id="UP000284416">
    <property type="component" value="Unassembled WGS sequence"/>
</dbReference>
<comment type="caution">
    <text evidence="1">The sequence shown here is derived from an EMBL/GenBank/DDBJ whole genome shotgun (WGS) entry which is preliminary data.</text>
</comment>
<proteinExistence type="predicted"/>